<feature type="signal peptide" evidence="2">
    <location>
        <begin position="1"/>
        <end position="27"/>
    </location>
</feature>
<proteinExistence type="predicted"/>
<accession>A0ABY7HAS4</accession>
<evidence type="ECO:0000256" key="2">
    <source>
        <dbReference type="SAM" id="SignalP"/>
    </source>
</evidence>
<keyword evidence="4" id="KW-1185">Reference proteome</keyword>
<reference evidence="3" key="1">
    <citation type="submission" date="2022-11" db="EMBL/GenBank/DDBJ databases">
        <title>Minimal conservation of predation-associated metabolite biosynthetic gene clusters underscores biosynthetic potential of Myxococcota including descriptions for ten novel species: Archangium lansinium sp. nov., Myxococcus landrumus sp. nov., Nannocystis bai.</title>
        <authorList>
            <person name="Ahearne A."/>
            <person name="Stevens C."/>
            <person name="Dowd S."/>
        </authorList>
    </citation>
    <scope>NUCLEOTIDE SEQUENCE</scope>
    <source>
        <strain evidence="3">Fl3</strain>
    </source>
</reference>
<evidence type="ECO:0000313" key="3">
    <source>
        <dbReference type="EMBL" id="WAS96228.1"/>
    </source>
</evidence>
<evidence type="ECO:0000313" key="4">
    <source>
        <dbReference type="Proteomes" id="UP001164459"/>
    </source>
</evidence>
<keyword evidence="2" id="KW-0732">Signal</keyword>
<gene>
    <name evidence="3" type="ORF">O0S08_08695</name>
</gene>
<feature type="chain" id="PRO_5045268609" evidence="2">
    <location>
        <begin position="28"/>
        <end position="446"/>
    </location>
</feature>
<dbReference type="RefSeq" id="WP_269038569.1">
    <property type="nucleotide sequence ID" value="NZ_CP114040.1"/>
</dbReference>
<dbReference type="NCBIfam" id="TIGR03901">
    <property type="entry name" value="MYXO-CTERM"/>
    <property type="match status" value="1"/>
</dbReference>
<organism evidence="3 4">
    <name type="scientific">Nannocystis punicea</name>
    <dbReference type="NCBI Taxonomy" id="2995304"/>
    <lineage>
        <taxon>Bacteria</taxon>
        <taxon>Pseudomonadati</taxon>
        <taxon>Myxococcota</taxon>
        <taxon>Polyangia</taxon>
        <taxon>Nannocystales</taxon>
        <taxon>Nannocystaceae</taxon>
        <taxon>Nannocystis</taxon>
    </lineage>
</organism>
<protein>
    <submittedName>
        <fullName evidence="3">MYXO-CTERM sorting domain-containing protein</fullName>
    </submittedName>
</protein>
<feature type="region of interest" description="Disordered" evidence="1">
    <location>
        <begin position="353"/>
        <end position="399"/>
    </location>
</feature>
<sequence length="446" mass="47524">MVTSAGSWTPRACLLAIACLGSLGCRAANSEDGALYLSLRPLFYSEVHEPSGLRALQGSRACFEIRSHAEPGDETLQVEDLGGCYEMAMAGEPIAPGGCVVLDQLGAVQVDATYLGDCLFEGERELASDRFRIEVVPVDGLRAGLQWHMEEWAEQWLERLSTPPADLIPAVDEPLRLVPDVEVGFPIHLLDPAGRRVAWDLSQGRVLEAKDGGAPRQLVPVEDTAEFWPVRVGAGERSTLTLEVGGAVLPVAEVVATPVEEAASIEIVAGYFGEPLAARAVVRDGEGRVIVGAPVEWSLVEGELALEPFAGFVPPEYTMIEDACVPPPSAPESRRAVLRARLGALSDELELEWTATPPETTRDEPFKPDPACQRGMGPAEDDGPGAGDEGPGDRGCSCATGPDAGRDGWAWLGGMVLLLGGRRRRAHLESTASVSSDMSNQTCPMR</sequence>
<dbReference type="EMBL" id="CP114040">
    <property type="protein sequence ID" value="WAS96228.1"/>
    <property type="molecule type" value="Genomic_DNA"/>
</dbReference>
<dbReference type="InterPro" id="IPR024038">
    <property type="entry name" value="MYXO-CTERM"/>
</dbReference>
<name>A0ABY7HAS4_9BACT</name>
<dbReference type="Proteomes" id="UP001164459">
    <property type="component" value="Chromosome"/>
</dbReference>
<evidence type="ECO:0000256" key="1">
    <source>
        <dbReference type="SAM" id="MobiDB-lite"/>
    </source>
</evidence>